<feature type="region of interest" description="Disordered" evidence="1">
    <location>
        <begin position="78"/>
        <end position="97"/>
    </location>
</feature>
<dbReference type="AlphaFoldDB" id="A0AA40DDD6"/>
<proteinExistence type="predicted"/>
<protein>
    <submittedName>
        <fullName evidence="2">Uncharacterized protein</fullName>
    </submittedName>
</protein>
<comment type="caution">
    <text evidence="2">The sequence shown here is derived from an EMBL/GenBank/DDBJ whole genome shotgun (WGS) entry which is preliminary data.</text>
</comment>
<organism evidence="2 3">
    <name type="scientific">Cercophora samala</name>
    <dbReference type="NCBI Taxonomy" id="330535"/>
    <lineage>
        <taxon>Eukaryota</taxon>
        <taxon>Fungi</taxon>
        <taxon>Dikarya</taxon>
        <taxon>Ascomycota</taxon>
        <taxon>Pezizomycotina</taxon>
        <taxon>Sordariomycetes</taxon>
        <taxon>Sordariomycetidae</taxon>
        <taxon>Sordariales</taxon>
        <taxon>Lasiosphaeriaceae</taxon>
        <taxon>Cercophora</taxon>
    </lineage>
</organism>
<accession>A0AA40DDD6</accession>
<evidence type="ECO:0000256" key="1">
    <source>
        <dbReference type="SAM" id="MobiDB-lite"/>
    </source>
</evidence>
<dbReference type="EMBL" id="JAULSY010000013">
    <property type="protein sequence ID" value="KAK0672423.1"/>
    <property type="molecule type" value="Genomic_DNA"/>
</dbReference>
<evidence type="ECO:0000313" key="3">
    <source>
        <dbReference type="Proteomes" id="UP001174997"/>
    </source>
</evidence>
<evidence type="ECO:0000313" key="2">
    <source>
        <dbReference type="EMBL" id="KAK0672423.1"/>
    </source>
</evidence>
<gene>
    <name evidence="2" type="ORF">QBC41DRAFT_381236</name>
</gene>
<name>A0AA40DDD6_9PEZI</name>
<sequence>MEALPSPLEISCYNENQIYDLGNADWDFPLWKASKEPSMAQVASPLSECDCSSICAEVKTNVVPIVHDGMANLPTLAESLPPDLSGHPRGPGAADPQASTQHVRRFVCAECVFAKKTGSCDGAPEASCSRCKRLSEKARKINPSTGIQEHLSMPLVMFFDIKATHELLVSLRVEIDKVTFQEGFMSLESWFSTNDHILCHIDSGGENKVYSPYSTTSHTIAMTHLSTTSRARLDADASDSYVEPSLPATLLDIFADGIAPAWEMKALSDLDRRVIVASSRCAFYLGLLFNWNTHLIQYERFSRLKGIGPIMGKNLILELMYALAHRVEDLAFRLLYLINETLHPEDTNSQKTYDPAIVLCALRIVYTSVEKFRKSTKDWDHGSLKGLKIFIDTLRSRVPTAIRVIQRYRHQKLGFLCQESVSTAALVQLIEDCTVKKSIATFVFERFRPDGLWPIGGPDTGRKDAEDPNRWARSPTIVNLELDLELDRLRSVEKNSTFVSRLDLDLPDFDTALSDEMTAEAFGSPTAESRTTGGSRVRKRKLSAFGPAQDTAAATEEGPQPKRWFEGVESVVRTVVDAFGFMV</sequence>
<reference evidence="2" key="1">
    <citation type="submission" date="2023-06" db="EMBL/GenBank/DDBJ databases">
        <title>Genome-scale phylogeny and comparative genomics of the fungal order Sordariales.</title>
        <authorList>
            <consortium name="Lawrence Berkeley National Laboratory"/>
            <person name="Hensen N."/>
            <person name="Bonometti L."/>
            <person name="Westerberg I."/>
            <person name="Brannstrom I.O."/>
            <person name="Guillou S."/>
            <person name="Cros-Aarteil S."/>
            <person name="Calhoun S."/>
            <person name="Haridas S."/>
            <person name="Kuo A."/>
            <person name="Mondo S."/>
            <person name="Pangilinan J."/>
            <person name="Riley R."/>
            <person name="Labutti K."/>
            <person name="Andreopoulos B."/>
            <person name="Lipzen A."/>
            <person name="Chen C."/>
            <person name="Yanf M."/>
            <person name="Daum C."/>
            <person name="Ng V."/>
            <person name="Clum A."/>
            <person name="Steindorff A."/>
            <person name="Ohm R."/>
            <person name="Martin F."/>
            <person name="Silar P."/>
            <person name="Natvig D."/>
            <person name="Lalanne C."/>
            <person name="Gautier V."/>
            <person name="Ament-Velasquez S.L."/>
            <person name="Kruys A."/>
            <person name="Hutchinson M.I."/>
            <person name="Powell A.J."/>
            <person name="Barry K."/>
            <person name="Miller A.N."/>
            <person name="Grigoriev I.V."/>
            <person name="Debuchy R."/>
            <person name="Gladieux P."/>
            <person name="Thoren M.H."/>
            <person name="Johannesson H."/>
        </authorList>
    </citation>
    <scope>NUCLEOTIDE SEQUENCE</scope>
    <source>
        <strain evidence="2">CBS 307.81</strain>
    </source>
</reference>
<dbReference type="Proteomes" id="UP001174997">
    <property type="component" value="Unassembled WGS sequence"/>
</dbReference>
<keyword evidence="3" id="KW-1185">Reference proteome</keyword>